<evidence type="ECO:0000313" key="2">
    <source>
        <dbReference type="EMBL" id="TDO44696.1"/>
    </source>
</evidence>
<name>A0A4R6K5M0_9ACTN</name>
<keyword evidence="3" id="KW-1185">Reference proteome</keyword>
<feature type="region of interest" description="Disordered" evidence="1">
    <location>
        <begin position="26"/>
        <end position="72"/>
    </location>
</feature>
<gene>
    <name evidence="2" type="ORF">EV643_115198</name>
</gene>
<proteinExistence type="predicted"/>
<dbReference type="AlphaFoldDB" id="A0A4R6K5M0"/>
<organism evidence="2 3">
    <name type="scientific">Kribbella caucasensis</name>
    <dbReference type="NCBI Taxonomy" id="2512215"/>
    <lineage>
        <taxon>Bacteria</taxon>
        <taxon>Bacillati</taxon>
        <taxon>Actinomycetota</taxon>
        <taxon>Actinomycetes</taxon>
        <taxon>Propionibacteriales</taxon>
        <taxon>Kribbellaceae</taxon>
        <taxon>Kribbella</taxon>
    </lineage>
</organism>
<dbReference type="EMBL" id="SNWQ01000015">
    <property type="protein sequence ID" value="TDO44696.1"/>
    <property type="molecule type" value="Genomic_DNA"/>
</dbReference>
<protein>
    <submittedName>
        <fullName evidence="2">Uncharacterized protein</fullName>
    </submittedName>
</protein>
<evidence type="ECO:0000256" key="1">
    <source>
        <dbReference type="SAM" id="MobiDB-lite"/>
    </source>
</evidence>
<reference evidence="2 3" key="1">
    <citation type="submission" date="2019-03" db="EMBL/GenBank/DDBJ databases">
        <title>Genomic Encyclopedia of Type Strains, Phase III (KMG-III): the genomes of soil and plant-associated and newly described type strains.</title>
        <authorList>
            <person name="Whitman W."/>
        </authorList>
    </citation>
    <scope>NUCLEOTIDE SEQUENCE [LARGE SCALE GENOMIC DNA]</scope>
    <source>
        <strain evidence="2 3">VKM Ac-2527</strain>
    </source>
</reference>
<dbReference type="PROSITE" id="PS51257">
    <property type="entry name" value="PROKAR_LIPOPROTEIN"/>
    <property type="match status" value="1"/>
</dbReference>
<evidence type="ECO:0000313" key="3">
    <source>
        <dbReference type="Proteomes" id="UP000295388"/>
    </source>
</evidence>
<dbReference type="RefSeq" id="WP_133803238.1">
    <property type="nucleotide sequence ID" value="NZ_SNWQ01000015.1"/>
</dbReference>
<comment type="caution">
    <text evidence="2">The sequence shown here is derived from an EMBL/GenBank/DDBJ whole genome shotgun (WGS) entry which is preliminary data.</text>
</comment>
<dbReference type="Proteomes" id="UP000295388">
    <property type="component" value="Unassembled WGS sequence"/>
</dbReference>
<sequence>MFRRALVLVVAVVAIGLGLTGCAGDNLQPAPEQAGSGQAGSGQQAGSGSPVDELDGIRSTLDTIDSELAGDG</sequence>
<accession>A0A4R6K5M0</accession>